<dbReference type="RefSeq" id="WP_177201972.1">
    <property type="nucleotide sequence ID" value="NZ_FOXB01000006.1"/>
</dbReference>
<sequence length="893" mass="101619">MKTLTVIDTFGFFFRSFYALPPLKNSQGFPTGLLTGFANLIYNLEKEYPTDYLLFALDAPGPSFRQKIDPNYKAQRPEAPPELKQQLPVAIEWIEKMGLSKLSLENFEADDVIASMVKCAKEQGIKVRIVSHDKDLYQLVDDGKVVLFDPMKKVEMDEEGVYQKYGVHPRQFTDYQALIGDSSDNVPGVPGIGPKTAVKLLSQFDTLDNIYAKIDEVKPERIKNLLIKHKDDAYRSKELVTLRSDIFDNCDLTAFSMPPNDPLVNIKDELEKYELRNILRRIEKETSVGTVNEPKKKSLSFEPVLIDNARKLFEVLESIDDDALVSFDTETDALDTKTASIVGFSFCFEESKAYYVPIAHNYLGVGSQVSLEDAKKALEILFKKRLFGHNLKFDLGLLYKVFGFDEVEPFADTMLLAWLVDPEGAVGLDRLSMRYFDYEMVSFKDTVKKGENFSSVHIEEACKYAAEDAWMSYKLYFKLIEILKLQGAEHLISEAKNIEYPFINLLICMEHHGIAIDIDRFESLKNEISGRLKELTSQIYELAGQEFNINSPKQLGHILFEVLELPTGKKTKTGYSTNEKVLDSLKDAHPIIPKIQDFRELHKLMSTYIDPLLKLGKKDSKHRIYTSFMQTGTATGRLSSKNPNLQNIPVKTEEGRRIREGFIASEGYKLVGIDYSQIELRFLAHFSEDPVLTKAFKDNKDIHMETAIKLFGPEEAASKRNIAKTVNFGLLYGMGSRKLSQTLGISTKEAKVIIENYFASFPTVKEFLLSIESKAKEQGYVETLLGRRRYFDFEHANAMQMAAYLREAGNTLFQGSTADLIKMAMLNIHKMIKEQNLDAAILLQIHDELIFEIKDEEAELLASKFSQIMVESIKLNVPLKTSINIGKRWSELK</sequence>
<dbReference type="SUPFAM" id="SSF47807">
    <property type="entry name" value="5' to 3' exonuclease, C-terminal subdomain"/>
    <property type="match status" value="1"/>
</dbReference>
<keyword evidence="12 16" id="KW-0238">DNA-binding</keyword>
<dbReference type="NCBIfam" id="NF004397">
    <property type="entry name" value="PRK05755.1"/>
    <property type="match status" value="1"/>
</dbReference>
<dbReference type="InterPro" id="IPR018320">
    <property type="entry name" value="DNA_polymerase_1"/>
</dbReference>
<dbReference type="SMART" id="SM00475">
    <property type="entry name" value="53EXOc"/>
    <property type="match status" value="1"/>
</dbReference>
<dbReference type="InterPro" id="IPR020046">
    <property type="entry name" value="5-3_exonucl_a-hlix_arch_N"/>
</dbReference>
<dbReference type="Gene3D" id="1.10.150.20">
    <property type="entry name" value="5' to 3' exonuclease, C-terminal subdomain"/>
    <property type="match status" value="2"/>
</dbReference>
<evidence type="ECO:0000256" key="15">
    <source>
        <dbReference type="NCBIfam" id="TIGR00593"/>
    </source>
</evidence>
<dbReference type="FunFam" id="1.10.150.20:FF:000002">
    <property type="entry name" value="DNA polymerase I"/>
    <property type="match status" value="1"/>
</dbReference>
<evidence type="ECO:0000313" key="20">
    <source>
        <dbReference type="EMBL" id="SFP09380.1"/>
    </source>
</evidence>
<proteinExistence type="inferred from homology"/>
<feature type="domain" description="5'-3' exonuclease" evidence="18">
    <location>
        <begin position="1"/>
        <end position="258"/>
    </location>
</feature>
<keyword evidence="10 16" id="KW-0269">Exonuclease</keyword>
<dbReference type="AlphaFoldDB" id="A0A1I5MIN4"/>
<keyword evidence="7" id="KW-0540">Nuclease</keyword>
<dbReference type="Pfam" id="PF01367">
    <property type="entry name" value="5_3_exonuc"/>
    <property type="match status" value="1"/>
</dbReference>
<accession>A0A1I5MIN4</accession>
<dbReference type="STRING" id="223786.SAMN05216234_10622"/>
<evidence type="ECO:0000256" key="16">
    <source>
        <dbReference type="RuleBase" id="RU004460"/>
    </source>
</evidence>
<organism evidence="20 21">
    <name type="scientific">Hydrogenimonas thermophila</name>
    <dbReference type="NCBI Taxonomy" id="223786"/>
    <lineage>
        <taxon>Bacteria</taxon>
        <taxon>Pseudomonadati</taxon>
        <taxon>Campylobacterota</taxon>
        <taxon>Epsilonproteobacteria</taxon>
        <taxon>Campylobacterales</taxon>
        <taxon>Hydrogenimonadaceae</taxon>
        <taxon>Hydrogenimonas</taxon>
    </lineage>
</organism>
<dbReference type="GO" id="GO:0003887">
    <property type="term" value="F:DNA-directed DNA polymerase activity"/>
    <property type="evidence" value="ECO:0007669"/>
    <property type="project" value="UniProtKB-UniRule"/>
</dbReference>
<dbReference type="InterPro" id="IPR036397">
    <property type="entry name" value="RNaseH_sf"/>
</dbReference>
<dbReference type="GO" id="GO:0008409">
    <property type="term" value="F:5'-3' exonuclease activity"/>
    <property type="evidence" value="ECO:0007669"/>
    <property type="project" value="UniProtKB-UniRule"/>
</dbReference>
<evidence type="ECO:0000259" key="18">
    <source>
        <dbReference type="SMART" id="SM00475"/>
    </source>
</evidence>
<evidence type="ECO:0000259" key="19">
    <source>
        <dbReference type="SMART" id="SM00482"/>
    </source>
</evidence>
<dbReference type="PROSITE" id="PS00447">
    <property type="entry name" value="DNA_POLYMERASE_A"/>
    <property type="match status" value="1"/>
</dbReference>
<dbReference type="SMART" id="SM00482">
    <property type="entry name" value="POLAc"/>
    <property type="match status" value="1"/>
</dbReference>
<evidence type="ECO:0000256" key="11">
    <source>
        <dbReference type="ARBA" id="ARBA00022932"/>
    </source>
</evidence>
<dbReference type="InterPro" id="IPR002562">
    <property type="entry name" value="3'-5'_exonuclease_dom"/>
</dbReference>
<dbReference type="InterPro" id="IPR001098">
    <property type="entry name" value="DNA-dir_DNA_pol_A_palm_dom"/>
</dbReference>
<name>A0A1I5MIN4_9BACT</name>
<dbReference type="InterPro" id="IPR029060">
    <property type="entry name" value="PIN-like_dom_sf"/>
</dbReference>
<dbReference type="Pfam" id="PF02739">
    <property type="entry name" value="5_3_exonuc_N"/>
    <property type="match status" value="1"/>
</dbReference>
<dbReference type="Gene3D" id="1.20.1060.10">
    <property type="entry name" value="Taq DNA Polymerase, Chain T, domain 4"/>
    <property type="match status" value="1"/>
</dbReference>
<dbReference type="SUPFAM" id="SSF53098">
    <property type="entry name" value="Ribonuclease H-like"/>
    <property type="match status" value="1"/>
</dbReference>
<evidence type="ECO:0000256" key="1">
    <source>
        <dbReference type="ARBA" id="ARBA00007705"/>
    </source>
</evidence>
<dbReference type="Pfam" id="PF01612">
    <property type="entry name" value="DNA_pol_A_exo1"/>
    <property type="match status" value="1"/>
</dbReference>
<comment type="similarity">
    <text evidence="1 16">Belongs to the DNA polymerase type-A family.</text>
</comment>
<dbReference type="PANTHER" id="PTHR10133">
    <property type="entry name" value="DNA POLYMERASE I"/>
    <property type="match status" value="1"/>
</dbReference>
<evidence type="ECO:0000256" key="3">
    <source>
        <dbReference type="ARBA" id="ARBA00020311"/>
    </source>
</evidence>
<dbReference type="Gene3D" id="3.30.70.370">
    <property type="match status" value="1"/>
</dbReference>
<keyword evidence="6 16" id="KW-0235">DNA replication</keyword>
<dbReference type="PANTHER" id="PTHR10133:SF27">
    <property type="entry name" value="DNA POLYMERASE NU"/>
    <property type="match status" value="1"/>
</dbReference>
<dbReference type="GO" id="GO:0008408">
    <property type="term" value="F:3'-5' exonuclease activity"/>
    <property type="evidence" value="ECO:0007669"/>
    <property type="project" value="UniProtKB-UniRule"/>
</dbReference>
<comment type="function">
    <text evidence="16">In addition to polymerase activity, this DNA polymerase exhibits 3'-5' and 5'-3' exonuclease activity.</text>
</comment>
<evidence type="ECO:0000256" key="14">
    <source>
        <dbReference type="ARBA" id="ARBA00049244"/>
    </source>
</evidence>
<gene>
    <name evidence="16" type="primary">polA</name>
    <name evidence="20" type="ORF">SAMN05216234_10622</name>
</gene>
<dbReference type="Pfam" id="PF00476">
    <property type="entry name" value="DNA_pol_A"/>
    <property type="match status" value="1"/>
</dbReference>
<dbReference type="InterPro" id="IPR012337">
    <property type="entry name" value="RNaseH-like_sf"/>
</dbReference>
<dbReference type="Gene3D" id="3.30.420.10">
    <property type="entry name" value="Ribonuclease H-like superfamily/Ribonuclease H"/>
    <property type="match status" value="1"/>
</dbReference>
<protein>
    <recommendedName>
        <fullName evidence="3 15">DNA polymerase I</fullName>
        <ecNumber evidence="2 15">2.7.7.7</ecNumber>
    </recommendedName>
</protein>
<dbReference type="SMART" id="SM00474">
    <property type="entry name" value="35EXOc"/>
    <property type="match status" value="1"/>
</dbReference>
<reference evidence="20 21" key="1">
    <citation type="submission" date="2016-10" db="EMBL/GenBank/DDBJ databases">
        <authorList>
            <person name="de Groot N.N."/>
        </authorList>
    </citation>
    <scope>NUCLEOTIDE SEQUENCE [LARGE SCALE GENOMIC DNA]</scope>
    <source>
        <strain evidence="20 21">EP1-55-1</strain>
    </source>
</reference>
<dbReference type="GO" id="GO:0006261">
    <property type="term" value="P:DNA-templated DNA replication"/>
    <property type="evidence" value="ECO:0007669"/>
    <property type="project" value="UniProtKB-UniRule"/>
</dbReference>
<dbReference type="FunFam" id="1.10.150.20:FF:000003">
    <property type="entry name" value="DNA polymerase I"/>
    <property type="match status" value="1"/>
</dbReference>
<evidence type="ECO:0000256" key="2">
    <source>
        <dbReference type="ARBA" id="ARBA00012417"/>
    </source>
</evidence>
<dbReference type="PRINTS" id="PR00868">
    <property type="entry name" value="DNAPOLI"/>
</dbReference>
<keyword evidence="21" id="KW-1185">Reference proteome</keyword>
<dbReference type="FunFam" id="1.20.1060.10:FF:000001">
    <property type="entry name" value="DNA polymerase I"/>
    <property type="match status" value="1"/>
</dbReference>
<comment type="catalytic activity">
    <reaction evidence="14 16">
        <text>DNA(n) + a 2'-deoxyribonucleoside 5'-triphosphate = DNA(n+1) + diphosphate</text>
        <dbReference type="Rhea" id="RHEA:22508"/>
        <dbReference type="Rhea" id="RHEA-COMP:17339"/>
        <dbReference type="Rhea" id="RHEA-COMP:17340"/>
        <dbReference type="ChEBI" id="CHEBI:33019"/>
        <dbReference type="ChEBI" id="CHEBI:61560"/>
        <dbReference type="ChEBI" id="CHEBI:173112"/>
        <dbReference type="EC" id="2.7.7.7"/>
    </reaction>
</comment>
<dbReference type="GO" id="GO:0003677">
    <property type="term" value="F:DNA binding"/>
    <property type="evidence" value="ECO:0007669"/>
    <property type="project" value="UniProtKB-UniRule"/>
</dbReference>
<dbReference type="SMART" id="SM00279">
    <property type="entry name" value="HhH2"/>
    <property type="match status" value="1"/>
</dbReference>
<dbReference type="InterPro" id="IPR043502">
    <property type="entry name" value="DNA/RNA_pol_sf"/>
</dbReference>
<feature type="domain" description="3'-5' exonuclease" evidence="17">
    <location>
        <begin position="303"/>
        <end position="484"/>
    </location>
</feature>
<evidence type="ECO:0000256" key="6">
    <source>
        <dbReference type="ARBA" id="ARBA00022705"/>
    </source>
</evidence>
<evidence type="ECO:0000256" key="4">
    <source>
        <dbReference type="ARBA" id="ARBA00022679"/>
    </source>
</evidence>
<keyword evidence="4 16" id="KW-0808">Transferase</keyword>
<dbReference type="CDD" id="cd06139">
    <property type="entry name" value="DNA_polA_I_Ecoli_like_exo"/>
    <property type="match status" value="1"/>
</dbReference>
<dbReference type="InterPro" id="IPR002421">
    <property type="entry name" value="5-3_exonuclease"/>
</dbReference>
<dbReference type="InterPro" id="IPR019760">
    <property type="entry name" value="DNA-dir_DNA_pol_A_CS"/>
</dbReference>
<dbReference type="GO" id="GO:0006302">
    <property type="term" value="P:double-strand break repair"/>
    <property type="evidence" value="ECO:0007669"/>
    <property type="project" value="TreeGrafter"/>
</dbReference>
<dbReference type="SUPFAM" id="SSF56672">
    <property type="entry name" value="DNA/RNA polymerases"/>
    <property type="match status" value="1"/>
</dbReference>
<dbReference type="InterPro" id="IPR008918">
    <property type="entry name" value="HhH2"/>
</dbReference>
<evidence type="ECO:0000259" key="17">
    <source>
        <dbReference type="SMART" id="SM00474"/>
    </source>
</evidence>
<evidence type="ECO:0000256" key="8">
    <source>
        <dbReference type="ARBA" id="ARBA00022763"/>
    </source>
</evidence>
<dbReference type="SUPFAM" id="SSF88723">
    <property type="entry name" value="PIN domain-like"/>
    <property type="match status" value="1"/>
</dbReference>
<keyword evidence="13 16" id="KW-0234">DNA repair</keyword>
<dbReference type="NCBIfam" id="TIGR00593">
    <property type="entry name" value="pola"/>
    <property type="match status" value="1"/>
</dbReference>
<dbReference type="EMBL" id="FOXB01000006">
    <property type="protein sequence ID" value="SFP09380.1"/>
    <property type="molecule type" value="Genomic_DNA"/>
</dbReference>
<feature type="domain" description="DNA-directed DNA polymerase family A palm" evidence="19">
    <location>
        <begin position="655"/>
        <end position="857"/>
    </location>
</feature>
<dbReference type="CDD" id="cd09859">
    <property type="entry name" value="PIN_53EXO"/>
    <property type="match status" value="1"/>
</dbReference>
<keyword evidence="11 16" id="KW-0239">DNA-directed DNA polymerase</keyword>
<evidence type="ECO:0000256" key="12">
    <source>
        <dbReference type="ARBA" id="ARBA00023125"/>
    </source>
</evidence>
<dbReference type="CDD" id="cd09898">
    <property type="entry name" value="H3TH_53EXO"/>
    <property type="match status" value="1"/>
</dbReference>
<dbReference type="CDD" id="cd08637">
    <property type="entry name" value="DNA_pol_A_pol_I_C"/>
    <property type="match status" value="1"/>
</dbReference>
<keyword evidence="9 16" id="KW-0378">Hydrolase</keyword>
<dbReference type="Proteomes" id="UP000199227">
    <property type="component" value="Unassembled WGS sequence"/>
</dbReference>
<keyword evidence="5 16" id="KW-0548">Nucleotidyltransferase</keyword>
<dbReference type="EC" id="2.7.7.7" evidence="2 15"/>
<dbReference type="Gene3D" id="3.40.50.1010">
    <property type="entry name" value="5'-nuclease"/>
    <property type="match status" value="1"/>
</dbReference>
<evidence type="ECO:0000256" key="7">
    <source>
        <dbReference type="ARBA" id="ARBA00022722"/>
    </source>
</evidence>
<evidence type="ECO:0000256" key="13">
    <source>
        <dbReference type="ARBA" id="ARBA00023204"/>
    </source>
</evidence>
<dbReference type="InterPro" id="IPR020045">
    <property type="entry name" value="DNA_polI_H3TH"/>
</dbReference>
<keyword evidence="8 16" id="KW-0227">DNA damage</keyword>
<dbReference type="InterPro" id="IPR036279">
    <property type="entry name" value="5-3_exonuclease_C_sf"/>
</dbReference>
<evidence type="ECO:0000256" key="10">
    <source>
        <dbReference type="ARBA" id="ARBA00022839"/>
    </source>
</evidence>
<evidence type="ECO:0000256" key="5">
    <source>
        <dbReference type="ARBA" id="ARBA00022695"/>
    </source>
</evidence>
<dbReference type="InterPro" id="IPR002298">
    <property type="entry name" value="DNA_polymerase_A"/>
</dbReference>
<evidence type="ECO:0000256" key="9">
    <source>
        <dbReference type="ARBA" id="ARBA00022801"/>
    </source>
</evidence>
<evidence type="ECO:0000313" key="21">
    <source>
        <dbReference type="Proteomes" id="UP000199227"/>
    </source>
</evidence>